<dbReference type="RefSeq" id="WP_157985717.1">
    <property type="nucleotide sequence ID" value="NZ_JALBUU010000125.1"/>
</dbReference>
<evidence type="ECO:0000313" key="1">
    <source>
        <dbReference type="EMBL" id="MCI0756913.1"/>
    </source>
</evidence>
<accession>A0ABS9WCH4</accession>
<dbReference type="EMBL" id="JALBUU010000125">
    <property type="protein sequence ID" value="MCI0756913.1"/>
    <property type="molecule type" value="Genomic_DNA"/>
</dbReference>
<organism evidence="1 2">
    <name type="scientific">Teichococcus vastitatis</name>
    <dbReference type="NCBI Taxonomy" id="2307076"/>
    <lineage>
        <taxon>Bacteria</taxon>
        <taxon>Pseudomonadati</taxon>
        <taxon>Pseudomonadota</taxon>
        <taxon>Alphaproteobacteria</taxon>
        <taxon>Acetobacterales</taxon>
        <taxon>Roseomonadaceae</taxon>
        <taxon>Roseomonas</taxon>
    </lineage>
</organism>
<sequence length="86" mass="10001">MPAAPQNKSVIAATRVLRLNVNAALNLLLNNPVISFRPETRPMPSRIHLHPLHALGLRLGRIMRILSRWTRRDGYRPERRYMRGRV</sequence>
<protein>
    <submittedName>
        <fullName evidence="1">Uncharacterized protein</fullName>
    </submittedName>
</protein>
<dbReference type="Proteomes" id="UP001201985">
    <property type="component" value="Unassembled WGS sequence"/>
</dbReference>
<comment type="caution">
    <text evidence="1">The sequence shown here is derived from an EMBL/GenBank/DDBJ whole genome shotgun (WGS) entry which is preliminary data.</text>
</comment>
<keyword evidence="2" id="KW-1185">Reference proteome</keyword>
<evidence type="ECO:0000313" key="2">
    <source>
        <dbReference type="Proteomes" id="UP001201985"/>
    </source>
</evidence>
<gene>
    <name evidence="1" type="ORF">MON41_25080</name>
</gene>
<proteinExistence type="predicted"/>
<name>A0ABS9WCH4_9PROT</name>
<reference evidence="1 2" key="1">
    <citation type="submission" date="2022-03" db="EMBL/GenBank/DDBJ databases">
        <title>Complete genome analysis of Roseomonas KG 17.1 : a prolific producer of plant growth promoters.</title>
        <authorList>
            <person name="Saadouli I."/>
            <person name="Najjari A."/>
            <person name="Mosbah A."/>
            <person name="Ouzari H.I."/>
        </authorList>
    </citation>
    <scope>NUCLEOTIDE SEQUENCE [LARGE SCALE GENOMIC DNA]</scope>
    <source>
        <strain evidence="1 2">KG17-1</strain>
    </source>
</reference>